<accession>A0A369LCJ4</accession>
<reference evidence="1 2" key="1">
    <citation type="journal article" date="2018" name="Elife">
        <title>Discovery and characterization of a prevalent human gut bacterial enzyme sufficient for the inactivation of a family of plant toxins.</title>
        <authorList>
            <person name="Koppel N."/>
            <person name="Bisanz J.E."/>
            <person name="Pandelia M.E."/>
            <person name="Turnbaugh P.J."/>
            <person name="Balskus E.P."/>
        </authorList>
    </citation>
    <scope>NUCLEOTIDE SEQUENCE [LARGE SCALE GENOMIC DNA]</scope>
    <source>
        <strain evidence="2">anaerobia AP69FAA</strain>
    </source>
</reference>
<proteinExistence type="predicted"/>
<keyword evidence="2" id="KW-1185">Reference proteome</keyword>
<protein>
    <submittedName>
        <fullName evidence="1">Uncharacterized protein</fullName>
    </submittedName>
</protein>
<organism evidence="1 2">
    <name type="scientific">Senegalimassilia anaerobia</name>
    <dbReference type="NCBI Taxonomy" id="1473216"/>
    <lineage>
        <taxon>Bacteria</taxon>
        <taxon>Bacillati</taxon>
        <taxon>Actinomycetota</taxon>
        <taxon>Coriobacteriia</taxon>
        <taxon>Coriobacteriales</taxon>
        <taxon>Coriobacteriaceae</taxon>
        <taxon>Senegalimassilia</taxon>
    </lineage>
</organism>
<evidence type="ECO:0000313" key="1">
    <source>
        <dbReference type="EMBL" id="RDB57351.1"/>
    </source>
</evidence>
<comment type="caution">
    <text evidence="1">The sequence shown here is derived from an EMBL/GenBank/DDBJ whole genome shotgun (WGS) entry which is preliminary data.</text>
</comment>
<sequence>MMFRDINQSSTMARSAYPDGNGELTDFNLFATKYDAGKPSIATDGLPSELSYQVRTAIRRAVDELGINVPEAAVVLKYPIHFYYSDASAELTGVLALPGAVAILALDGFVPKEQLAAPVIGDISRLRETVDELRRRGGLEPLPVRETIYTHTVPEGTVVANQRPAAYRATGRKKGTAMDQEKYDNEVSIKFPAKWCCVTDAQGKDIVIENGKKTETWPAVLCTIPTGTDMNGIDISGYKFKTFRKPWTESDIANGKGTTVTVKKDMLVHLFKYDENDQLKTLHADPFELSKAVKAAREAYKAKTNAEAPNPQSQAAAAVAAAHGTAEQGGDVAQAAKL</sequence>
<evidence type="ECO:0000313" key="2">
    <source>
        <dbReference type="Proteomes" id="UP000253792"/>
    </source>
</evidence>
<dbReference type="OrthoDB" id="3199456at2"/>
<dbReference type="EMBL" id="PPTP01000001">
    <property type="protein sequence ID" value="RDB57351.1"/>
    <property type="molecule type" value="Genomic_DNA"/>
</dbReference>
<gene>
    <name evidence="1" type="ORF">C1880_00540</name>
</gene>
<name>A0A369LCJ4_9ACTN</name>
<dbReference type="RefSeq" id="WP_114614584.1">
    <property type="nucleotide sequence ID" value="NZ_PPTP01000001.1"/>
</dbReference>
<dbReference type="AlphaFoldDB" id="A0A369LCJ4"/>
<dbReference type="Proteomes" id="UP000253792">
    <property type="component" value="Unassembled WGS sequence"/>
</dbReference>